<evidence type="ECO:0000313" key="1">
    <source>
        <dbReference type="EMBL" id="KAK3080795.1"/>
    </source>
</evidence>
<feature type="non-terminal residue" evidence="1">
    <location>
        <position position="1"/>
    </location>
</feature>
<protein>
    <submittedName>
        <fullName evidence="1">Uncharacterized protein</fullName>
    </submittedName>
</protein>
<comment type="caution">
    <text evidence="1">The sequence shown here is derived from an EMBL/GenBank/DDBJ whole genome shotgun (WGS) entry which is preliminary data.</text>
</comment>
<dbReference type="EMBL" id="JAWDJW010000398">
    <property type="protein sequence ID" value="KAK3080795.1"/>
    <property type="molecule type" value="Genomic_DNA"/>
</dbReference>
<sequence length="71" mass="8131">VLAEILGLPLEGMKAWDPSKEDAEKSERGEEVTVRPYDCHLDTSVLKELGVDVTAMSFKEWWKRELLGNKR</sequence>
<gene>
    <name evidence="1" type="ORF">LTS18_013029</name>
</gene>
<proteinExistence type="predicted"/>
<organism evidence="1 2">
    <name type="scientific">Coniosporium uncinatum</name>
    <dbReference type="NCBI Taxonomy" id="93489"/>
    <lineage>
        <taxon>Eukaryota</taxon>
        <taxon>Fungi</taxon>
        <taxon>Dikarya</taxon>
        <taxon>Ascomycota</taxon>
        <taxon>Pezizomycotina</taxon>
        <taxon>Dothideomycetes</taxon>
        <taxon>Dothideomycetes incertae sedis</taxon>
        <taxon>Coniosporium</taxon>
    </lineage>
</organism>
<accession>A0ACC3DVF5</accession>
<name>A0ACC3DVF5_9PEZI</name>
<dbReference type="Proteomes" id="UP001186974">
    <property type="component" value="Unassembled WGS sequence"/>
</dbReference>
<reference evidence="1" key="1">
    <citation type="submission" date="2024-09" db="EMBL/GenBank/DDBJ databases">
        <title>Black Yeasts Isolated from many extreme environments.</title>
        <authorList>
            <person name="Coleine C."/>
            <person name="Stajich J.E."/>
            <person name="Selbmann L."/>
        </authorList>
    </citation>
    <scope>NUCLEOTIDE SEQUENCE</scope>
    <source>
        <strain evidence="1">CCFEE 5737</strain>
    </source>
</reference>
<keyword evidence="2" id="KW-1185">Reference proteome</keyword>
<evidence type="ECO:0000313" key="2">
    <source>
        <dbReference type="Proteomes" id="UP001186974"/>
    </source>
</evidence>